<dbReference type="GO" id="GO:0030170">
    <property type="term" value="F:pyridoxal phosphate binding"/>
    <property type="evidence" value="ECO:0007669"/>
    <property type="project" value="InterPro"/>
</dbReference>
<reference evidence="7" key="1">
    <citation type="submission" date="2021-01" db="EMBL/GenBank/DDBJ databases">
        <authorList>
            <person name="Corre E."/>
            <person name="Pelletier E."/>
            <person name="Niang G."/>
            <person name="Scheremetjew M."/>
            <person name="Finn R."/>
            <person name="Kale V."/>
            <person name="Holt S."/>
            <person name="Cochrane G."/>
            <person name="Meng A."/>
            <person name="Brown T."/>
            <person name="Cohen L."/>
        </authorList>
    </citation>
    <scope>NUCLEOTIDE SEQUENCE</scope>
    <source>
        <strain evidence="7">CCMP1594</strain>
    </source>
</reference>
<dbReference type="PANTHER" id="PTHR11986">
    <property type="entry name" value="AMINOTRANSFERASE CLASS III"/>
    <property type="match status" value="1"/>
</dbReference>
<sequence>MTAWRSLVYSLSSRRCPPLRLPRWSHRGMQTMMSLPSSQESNHEKFVTQLGQTTPFPVSIEVDRAEGLYIYDKQQKRYMDMVSGVAVNNIGHSHPHVVQAIKDQLDRHMHVMVYGEYIQDAQLRFSDTLRGLLPPALNCVYPVNSGTEANEAALKLAKRVTGRRELVAFRGAYHGATHGSMSISSSAIKARTAAFEPLLPEVRFLDFNDEAGLDQITEQTAGVITETIQSDAGVRVPDAAFLQKLRARCTEVGALLIFDEIQCGMGRTGRLCAFERFGVVPDALTLGKALGGGMPVGALVSSTEHLTKFTFEPMLGHITTFGGHPVICAAANATLEVMARDIDFAEVERLGQLLEDLLTQDEEVREVRRLGLMFACDMATPERVTEVVKKCIEKGLLAFYFLSLPNSFRLSPPLNITEGQIREAGEIILQAIAETKQ</sequence>
<keyword evidence="4" id="KW-0808">Transferase</keyword>
<evidence type="ECO:0000256" key="1">
    <source>
        <dbReference type="ARBA" id="ARBA00001933"/>
    </source>
</evidence>
<evidence type="ECO:0000256" key="6">
    <source>
        <dbReference type="RuleBase" id="RU003560"/>
    </source>
</evidence>
<dbReference type="PANTHER" id="PTHR11986:SF79">
    <property type="entry name" value="ACETYLORNITHINE AMINOTRANSFERASE, MITOCHONDRIAL"/>
    <property type="match status" value="1"/>
</dbReference>
<comment type="cofactor">
    <cofactor evidence="1">
        <name>pyridoxal 5'-phosphate</name>
        <dbReference type="ChEBI" id="CHEBI:597326"/>
    </cofactor>
</comment>
<dbReference type="GO" id="GO:0008483">
    <property type="term" value="F:transaminase activity"/>
    <property type="evidence" value="ECO:0007669"/>
    <property type="project" value="UniProtKB-KW"/>
</dbReference>
<gene>
    <name evidence="7" type="ORF">EGYM00163_LOCUS51901</name>
</gene>
<dbReference type="PROSITE" id="PS00600">
    <property type="entry name" value="AA_TRANSFER_CLASS_3"/>
    <property type="match status" value="1"/>
</dbReference>
<dbReference type="InterPro" id="IPR015421">
    <property type="entry name" value="PyrdxlP-dep_Trfase_major"/>
</dbReference>
<evidence type="ECO:0008006" key="8">
    <source>
        <dbReference type="Google" id="ProtNLM"/>
    </source>
</evidence>
<proteinExistence type="inferred from homology"/>
<dbReference type="Pfam" id="PF00202">
    <property type="entry name" value="Aminotran_3"/>
    <property type="match status" value="1"/>
</dbReference>
<evidence type="ECO:0000256" key="4">
    <source>
        <dbReference type="ARBA" id="ARBA00022679"/>
    </source>
</evidence>
<dbReference type="InterPro" id="IPR015422">
    <property type="entry name" value="PyrdxlP-dep_Trfase_small"/>
</dbReference>
<evidence type="ECO:0000256" key="2">
    <source>
        <dbReference type="ARBA" id="ARBA00008954"/>
    </source>
</evidence>
<dbReference type="InterPro" id="IPR049704">
    <property type="entry name" value="Aminotrans_3_PPA_site"/>
</dbReference>
<dbReference type="PIRSF" id="PIRSF000521">
    <property type="entry name" value="Transaminase_4ab_Lys_Orn"/>
    <property type="match status" value="1"/>
</dbReference>
<dbReference type="Gene3D" id="3.90.1150.10">
    <property type="entry name" value="Aspartate Aminotransferase, domain 1"/>
    <property type="match status" value="1"/>
</dbReference>
<name>A0A7S4GNH0_9EUGL</name>
<comment type="similarity">
    <text evidence="2 6">Belongs to the class-III pyridoxal-phosphate-dependent aminotransferase family.</text>
</comment>
<dbReference type="GO" id="GO:0042802">
    <property type="term" value="F:identical protein binding"/>
    <property type="evidence" value="ECO:0007669"/>
    <property type="project" value="TreeGrafter"/>
</dbReference>
<dbReference type="Gene3D" id="3.40.640.10">
    <property type="entry name" value="Type I PLP-dependent aspartate aminotransferase-like (Major domain)"/>
    <property type="match status" value="1"/>
</dbReference>
<dbReference type="InterPro" id="IPR005814">
    <property type="entry name" value="Aminotrans_3"/>
</dbReference>
<keyword evidence="5 6" id="KW-0663">Pyridoxal phosphate</keyword>
<evidence type="ECO:0000256" key="3">
    <source>
        <dbReference type="ARBA" id="ARBA00022576"/>
    </source>
</evidence>
<dbReference type="EMBL" id="HBJA01151650">
    <property type="protein sequence ID" value="CAE0842275.1"/>
    <property type="molecule type" value="Transcribed_RNA"/>
</dbReference>
<dbReference type="InterPro" id="IPR050103">
    <property type="entry name" value="Class-III_PLP-dep_AT"/>
</dbReference>
<dbReference type="AlphaFoldDB" id="A0A7S4GNH0"/>
<keyword evidence="3" id="KW-0032">Aminotransferase</keyword>
<dbReference type="InterPro" id="IPR015424">
    <property type="entry name" value="PyrdxlP-dep_Trfase"/>
</dbReference>
<evidence type="ECO:0000256" key="5">
    <source>
        <dbReference type="ARBA" id="ARBA00022898"/>
    </source>
</evidence>
<dbReference type="SUPFAM" id="SSF53383">
    <property type="entry name" value="PLP-dependent transferases"/>
    <property type="match status" value="1"/>
</dbReference>
<accession>A0A7S4GNH0</accession>
<protein>
    <recommendedName>
        <fullName evidence="8">Acetylornithine transaminase</fullName>
    </recommendedName>
</protein>
<organism evidence="7">
    <name type="scientific">Eutreptiella gymnastica</name>
    <dbReference type="NCBI Taxonomy" id="73025"/>
    <lineage>
        <taxon>Eukaryota</taxon>
        <taxon>Discoba</taxon>
        <taxon>Euglenozoa</taxon>
        <taxon>Euglenida</taxon>
        <taxon>Spirocuta</taxon>
        <taxon>Euglenophyceae</taxon>
        <taxon>Eutreptiales</taxon>
        <taxon>Eutreptiaceae</taxon>
        <taxon>Eutreptiella</taxon>
    </lineage>
</organism>
<dbReference type="CDD" id="cd00610">
    <property type="entry name" value="OAT_like"/>
    <property type="match status" value="1"/>
</dbReference>
<dbReference type="FunFam" id="3.40.640.10:FF:000004">
    <property type="entry name" value="Acetylornithine aminotransferase"/>
    <property type="match status" value="1"/>
</dbReference>
<evidence type="ECO:0000313" key="7">
    <source>
        <dbReference type="EMBL" id="CAE0842275.1"/>
    </source>
</evidence>